<dbReference type="Gene3D" id="1.20.1280.50">
    <property type="match status" value="1"/>
</dbReference>
<evidence type="ECO:0000313" key="2">
    <source>
        <dbReference type="EMBL" id="TCD65682.1"/>
    </source>
</evidence>
<dbReference type="Proteomes" id="UP000292702">
    <property type="component" value="Unassembled WGS sequence"/>
</dbReference>
<keyword evidence="3" id="KW-1185">Reference proteome</keyword>
<dbReference type="AlphaFoldDB" id="A0A4R0RED8"/>
<dbReference type="SUPFAM" id="SSF81383">
    <property type="entry name" value="F-box domain"/>
    <property type="match status" value="1"/>
</dbReference>
<evidence type="ECO:0000259" key="1">
    <source>
        <dbReference type="Pfam" id="PF12937"/>
    </source>
</evidence>
<dbReference type="Pfam" id="PF12937">
    <property type="entry name" value="F-box-like"/>
    <property type="match status" value="1"/>
</dbReference>
<gene>
    <name evidence="2" type="ORF">EIP91_002309</name>
</gene>
<accession>A0A4R0RED8</accession>
<reference evidence="2 3" key="1">
    <citation type="submission" date="2018-11" db="EMBL/GenBank/DDBJ databases">
        <title>Genome assembly of Steccherinum ochraceum LE-BIN_3174, the white-rot fungus of the Steccherinaceae family (The Residual Polyporoid clade, Polyporales, Basidiomycota).</title>
        <authorList>
            <person name="Fedorova T.V."/>
            <person name="Glazunova O.A."/>
            <person name="Landesman E.O."/>
            <person name="Moiseenko K.V."/>
            <person name="Psurtseva N.V."/>
            <person name="Savinova O.S."/>
            <person name="Shakhova N.V."/>
            <person name="Tyazhelova T.V."/>
            <person name="Vasina D.V."/>
        </authorList>
    </citation>
    <scope>NUCLEOTIDE SEQUENCE [LARGE SCALE GENOMIC DNA]</scope>
    <source>
        <strain evidence="2 3">LE-BIN_3174</strain>
    </source>
</reference>
<dbReference type="OrthoDB" id="2746321at2759"/>
<dbReference type="InterPro" id="IPR001810">
    <property type="entry name" value="F-box_dom"/>
</dbReference>
<proteinExistence type="predicted"/>
<organism evidence="2 3">
    <name type="scientific">Steccherinum ochraceum</name>
    <dbReference type="NCBI Taxonomy" id="92696"/>
    <lineage>
        <taxon>Eukaryota</taxon>
        <taxon>Fungi</taxon>
        <taxon>Dikarya</taxon>
        <taxon>Basidiomycota</taxon>
        <taxon>Agaricomycotina</taxon>
        <taxon>Agaricomycetes</taxon>
        <taxon>Polyporales</taxon>
        <taxon>Steccherinaceae</taxon>
        <taxon>Steccherinum</taxon>
    </lineage>
</organism>
<dbReference type="InterPro" id="IPR036047">
    <property type="entry name" value="F-box-like_dom_sf"/>
</dbReference>
<name>A0A4R0RED8_9APHY</name>
<protein>
    <recommendedName>
        <fullName evidence="1">F-box domain-containing protein</fullName>
    </recommendedName>
</protein>
<evidence type="ECO:0000313" key="3">
    <source>
        <dbReference type="Proteomes" id="UP000292702"/>
    </source>
</evidence>
<sequence length="573" mass="65112">MEDNPELSISSCPCLVSYESFTSEGSDYINRIPDDVLIDILDHFIGDVHIDHGSPSSPIGRYSLWVPLMLVCRRWNQIIPNTPRLWSFVDWVSKPACVRAVLSRSGQHLISQMRLWLPEDAGRKLKSEDWNDMPSAMQAVLAELPRVRHLSLSFASWYPHDPVSTIKHILQARASHLRSIHILKAYIPFHLVGTLTDELSELASTPIDFPQFTELYIGPDTFFPQALFHALARPTITHLTVHYSTSRYEPATVLEVLKRMPMLQYCELRTNSASLDPVIATRSSLDDVELPHLTSLSLLEEAWQGLSLLDHLIFPSSTQVKIKLTNFAGHIEMPSLRQILRRIRLLLFPSDAPLDTLEIMADGQDRHSACHRIDLLTLKCWDQTSPRHAYDDDTPSISPARLHIEVESGIFQPESVSLQHRSIEAAFLSELPLRGALSVRLICPTRDIEEHLHRLDSVESLTFCGDGRAFTDLFLTLVPSATHFSHAAESSDSSHCLLPRLRRLELHAVQDLSCCYPDDWSSFWNNLGKLLLMRRKYARAIGELSFRGFSRYLPAIDVAVFRQNVALVRVDDW</sequence>
<comment type="caution">
    <text evidence="2">The sequence shown here is derived from an EMBL/GenBank/DDBJ whole genome shotgun (WGS) entry which is preliminary data.</text>
</comment>
<feature type="domain" description="F-box" evidence="1">
    <location>
        <begin position="29"/>
        <end position="87"/>
    </location>
</feature>
<dbReference type="EMBL" id="RWJN01000168">
    <property type="protein sequence ID" value="TCD65682.1"/>
    <property type="molecule type" value="Genomic_DNA"/>
</dbReference>